<keyword evidence="2" id="KW-1185">Reference proteome</keyword>
<reference evidence="1 2" key="1">
    <citation type="submission" date="2017-10" db="EMBL/GenBank/DDBJ databases">
        <title>Sequencing the genomes of 1000 actinobacteria strains.</title>
        <authorList>
            <person name="Klenk H.-P."/>
        </authorList>
    </citation>
    <scope>NUCLEOTIDE SEQUENCE [LARGE SCALE GENOMIC DNA]</scope>
    <source>
        <strain evidence="1 2">DSM 46092</strain>
    </source>
</reference>
<proteinExistence type="predicted"/>
<evidence type="ECO:0000313" key="2">
    <source>
        <dbReference type="Proteomes" id="UP000243542"/>
    </source>
</evidence>
<evidence type="ECO:0000313" key="1">
    <source>
        <dbReference type="EMBL" id="PFG57181.1"/>
    </source>
</evidence>
<dbReference type="AlphaFoldDB" id="A0A2A9G2Q3"/>
<protein>
    <submittedName>
        <fullName evidence="1">Uncharacterized protein</fullName>
    </submittedName>
</protein>
<accession>A0A2A9G2Q3</accession>
<comment type="caution">
    <text evidence="1">The sequence shown here is derived from an EMBL/GenBank/DDBJ whole genome shotgun (WGS) entry which is preliminary data.</text>
</comment>
<sequence>MGLQTIVSGLMFLVDGRVMLLPRSLAGPH</sequence>
<dbReference type="Proteomes" id="UP000243542">
    <property type="component" value="Unassembled WGS sequence"/>
</dbReference>
<organism evidence="1 2">
    <name type="scientific">Amycolatopsis sulphurea</name>
    <dbReference type="NCBI Taxonomy" id="76022"/>
    <lineage>
        <taxon>Bacteria</taxon>
        <taxon>Bacillati</taxon>
        <taxon>Actinomycetota</taxon>
        <taxon>Actinomycetes</taxon>
        <taxon>Pseudonocardiales</taxon>
        <taxon>Pseudonocardiaceae</taxon>
        <taxon>Amycolatopsis</taxon>
    </lineage>
</organism>
<gene>
    <name evidence="1" type="ORF">ATK36_0745</name>
</gene>
<dbReference type="EMBL" id="PDJK01000001">
    <property type="protein sequence ID" value="PFG57181.1"/>
    <property type="molecule type" value="Genomic_DNA"/>
</dbReference>
<name>A0A2A9G2Q3_9PSEU</name>